<feature type="transmembrane region" description="Helical" evidence="14">
    <location>
        <begin position="416"/>
        <end position="434"/>
    </location>
</feature>
<dbReference type="PANTHER" id="PTHR48086:SF3">
    <property type="entry name" value="SODIUM_PROLINE SYMPORTER"/>
    <property type="match status" value="1"/>
</dbReference>
<dbReference type="CDD" id="cd11475">
    <property type="entry name" value="SLC5sbd_PutP"/>
    <property type="match status" value="1"/>
</dbReference>
<keyword evidence="4" id="KW-1003">Cell membrane</keyword>
<keyword evidence="11 14" id="KW-0739">Sodium transport</keyword>
<keyword evidence="16" id="KW-1185">Reference proteome</keyword>
<feature type="transmembrane region" description="Helical" evidence="14">
    <location>
        <begin position="385"/>
        <end position="409"/>
    </location>
</feature>
<dbReference type="Proteomes" id="UP000298050">
    <property type="component" value="Unassembled WGS sequence"/>
</dbReference>
<evidence type="ECO:0000313" key="15">
    <source>
        <dbReference type="EMBL" id="TGD73029.1"/>
    </source>
</evidence>
<evidence type="ECO:0000256" key="6">
    <source>
        <dbReference type="ARBA" id="ARBA00022847"/>
    </source>
</evidence>
<dbReference type="InterPro" id="IPR001734">
    <property type="entry name" value="Na/solute_symporter"/>
</dbReference>
<feature type="transmembrane region" description="Helical" evidence="14">
    <location>
        <begin position="152"/>
        <end position="174"/>
    </location>
</feature>
<evidence type="ECO:0000256" key="13">
    <source>
        <dbReference type="RuleBase" id="RU362091"/>
    </source>
</evidence>
<evidence type="ECO:0000256" key="1">
    <source>
        <dbReference type="ARBA" id="ARBA00004651"/>
    </source>
</evidence>
<feature type="transmembrane region" description="Helical" evidence="14">
    <location>
        <begin position="361"/>
        <end position="379"/>
    </location>
</feature>
<dbReference type="GO" id="GO:0005886">
    <property type="term" value="C:plasma membrane"/>
    <property type="evidence" value="ECO:0007669"/>
    <property type="project" value="UniProtKB-SubCell"/>
</dbReference>
<evidence type="ECO:0000256" key="3">
    <source>
        <dbReference type="ARBA" id="ARBA00022448"/>
    </source>
</evidence>
<comment type="function">
    <text evidence="14">Catalyzes the sodium-dependent uptake of extracellular L-proline.</text>
</comment>
<dbReference type="EMBL" id="SRLE01000008">
    <property type="protein sequence ID" value="TGD73029.1"/>
    <property type="molecule type" value="Genomic_DNA"/>
</dbReference>
<gene>
    <name evidence="15" type="ORF">E4634_12140</name>
</gene>
<feature type="transmembrane region" description="Helical" evidence="14">
    <location>
        <begin position="227"/>
        <end position="252"/>
    </location>
</feature>
<dbReference type="InterPro" id="IPR011851">
    <property type="entry name" value="Na/Pro_symporter"/>
</dbReference>
<keyword evidence="14" id="KW-0997">Cell inner membrane</keyword>
<keyword evidence="10 14" id="KW-0472">Membrane</keyword>
<evidence type="ECO:0000256" key="2">
    <source>
        <dbReference type="ARBA" id="ARBA00006434"/>
    </source>
</evidence>
<evidence type="ECO:0000313" key="16">
    <source>
        <dbReference type="Proteomes" id="UP000298050"/>
    </source>
</evidence>
<comment type="caution">
    <text evidence="14">Lacks conserved residue(s) required for the propagation of feature annotation.</text>
</comment>
<keyword evidence="14" id="KW-0029">Amino-acid transport</keyword>
<keyword evidence="8 14" id="KW-0915">Sodium</keyword>
<dbReference type="RefSeq" id="WP_135444251.1">
    <property type="nucleotide sequence ID" value="NZ_SRLE01000008.1"/>
</dbReference>
<feature type="transmembrane region" description="Helical" evidence="14">
    <location>
        <begin position="273"/>
        <end position="297"/>
    </location>
</feature>
<evidence type="ECO:0000256" key="8">
    <source>
        <dbReference type="ARBA" id="ARBA00023053"/>
    </source>
</evidence>
<keyword evidence="7 14" id="KW-1133">Transmembrane helix</keyword>
<comment type="subcellular location">
    <subcellularLocation>
        <location evidence="14">Cell inner membrane</location>
        <topology evidence="14">Multi-pass membrane protein</topology>
    </subcellularLocation>
    <subcellularLocation>
        <location evidence="1">Cell membrane</location>
        <topology evidence="1">Multi-pass membrane protein</topology>
    </subcellularLocation>
</comment>
<dbReference type="GO" id="GO:0015824">
    <property type="term" value="P:proline transport"/>
    <property type="evidence" value="ECO:0007669"/>
    <property type="project" value="UniProtKB-UniRule"/>
</dbReference>
<evidence type="ECO:0000256" key="9">
    <source>
        <dbReference type="ARBA" id="ARBA00023065"/>
    </source>
</evidence>
<dbReference type="PROSITE" id="PS50283">
    <property type="entry name" value="NA_SOLUT_SYMP_3"/>
    <property type="match status" value="1"/>
</dbReference>
<dbReference type="GO" id="GO:0031402">
    <property type="term" value="F:sodium ion binding"/>
    <property type="evidence" value="ECO:0007669"/>
    <property type="project" value="UniProtKB-UniRule"/>
</dbReference>
<evidence type="ECO:0000256" key="5">
    <source>
        <dbReference type="ARBA" id="ARBA00022692"/>
    </source>
</evidence>
<dbReference type="Gene3D" id="1.20.1730.10">
    <property type="entry name" value="Sodium/glucose cotransporter"/>
    <property type="match status" value="1"/>
</dbReference>
<comment type="caution">
    <text evidence="15">The sequence shown here is derived from an EMBL/GenBank/DDBJ whole genome shotgun (WGS) entry which is preliminary data.</text>
</comment>
<organism evidence="15 16">
    <name type="scientific">Mangrovimicrobium sediminis</name>
    <dbReference type="NCBI Taxonomy" id="2562682"/>
    <lineage>
        <taxon>Bacteria</taxon>
        <taxon>Pseudomonadati</taxon>
        <taxon>Pseudomonadota</taxon>
        <taxon>Gammaproteobacteria</taxon>
        <taxon>Cellvibrionales</taxon>
        <taxon>Halieaceae</taxon>
        <taxon>Mangrovimicrobium</taxon>
    </lineage>
</organism>
<feature type="transmembrane region" description="Helical" evidence="14">
    <location>
        <begin position="186"/>
        <end position="207"/>
    </location>
</feature>
<dbReference type="InterPro" id="IPR038377">
    <property type="entry name" value="Na/Glc_symporter_sf"/>
</dbReference>
<evidence type="ECO:0000256" key="4">
    <source>
        <dbReference type="ARBA" id="ARBA00022475"/>
    </source>
</evidence>
<keyword evidence="9 14" id="KW-0406">Ion transport</keyword>
<name>A0A4Z0M0I1_9GAMM</name>
<feature type="transmembrane region" description="Helical" evidence="14">
    <location>
        <begin position="317"/>
        <end position="341"/>
    </location>
</feature>
<evidence type="ECO:0000256" key="10">
    <source>
        <dbReference type="ARBA" id="ARBA00023136"/>
    </source>
</evidence>
<dbReference type="Pfam" id="PF00474">
    <property type="entry name" value="SSF"/>
    <property type="match status" value="1"/>
</dbReference>
<keyword evidence="3 14" id="KW-0813">Transport</keyword>
<dbReference type="InterPro" id="IPR050277">
    <property type="entry name" value="Sodium:Solute_Symporter"/>
</dbReference>
<dbReference type="AlphaFoldDB" id="A0A4Z0M0I1"/>
<proteinExistence type="inferred from homology"/>
<evidence type="ECO:0000256" key="7">
    <source>
        <dbReference type="ARBA" id="ARBA00022989"/>
    </source>
</evidence>
<feature type="transmembrane region" description="Helical" evidence="14">
    <location>
        <begin position="440"/>
        <end position="458"/>
    </location>
</feature>
<sequence>MIISFLVFLAAFTLIGLASSLFSRGTRHDYYLADGTVKPWLVGLSAVATNNSGYMFIGVIGYTYATGLPAFWLMVGWIAGDYLGSTFVHARLRAATANSDEVSYAGVLSTWYGRGQPLLQRAIGGISLVFLLCYASAQLVAGSKALHVLFDWPLWAGSVIGAVMVALYCFAGGIRASIWTDAAQSVVMILAMGLLLAVAIMALGGPAQSWQQLSEIPGYMDWFPRDLPVPGIAGPLLFALGWMVAGLSVIGQPHIMVRFMTLDDGGSMRRARAWYYLWFIAFYAMATGVGLLSRLYIPGGDGFDAELALPTMAQLLLHPWLVGLILAGIFAATMSTADSLILSCSASITHDLLPHRIEHTLLIKLTTLGTTGVALLFALSNVESVFNMVILAWSGLGSAFAPLLIVLCLGRKPSESLAVSAVIAGFATALAWRYFGLHAYIFEGLPGVAVGLALLAAAPRADAEAMPQARAAGTNP</sequence>
<keyword evidence="5 14" id="KW-0812">Transmembrane</keyword>
<feature type="transmembrane region" description="Helical" evidence="14">
    <location>
        <begin position="122"/>
        <end position="140"/>
    </location>
</feature>
<evidence type="ECO:0000256" key="11">
    <source>
        <dbReference type="ARBA" id="ARBA00023201"/>
    </source>
</evidence>
<protein>
    <recommendedName>
        <fullName evidence="14">Sodium/proline symporter</fullName>
    </recommendedName>
    <alternativeName>
        <fullName evidence="14">Proline permease</fullName>
    </alternativeName>
</protein>
<keyword evidence="6 14" id="KW-0769">Symport</keyword>
<dbReference type="GO" id="GO:0005298">
    <property type="term" value="F:proline:sodium symporter activity"/>
    <property type="evidence" value="ECO:0007669"/>
    <property type="project" value="UniProtKB-UniRule"/>
</dbReference>
<evidence type="ECO:0000256" key="14">
    <source>
        <dbReference type="RuleBase" id="RU366012"/>
    </source>
</evidence>
<dbReference type="PANTHER" id="PTHR48086">
    <property type="entry name" value="SODIUM/PROLINE SYMPORTER-RELATED"/>
    <property type="match status" value="1"/>
</dbReference>
<comment type="catalytic activity">
    <reaction evidence="12">
        <text>L-proline(in) + Na(+)(in) = L-proline(out) + Na(+)(out)</text>
        <dbReference type="Rhea" id="RHEA:28967"/>
        <dbReference type="ChEBI" id="CHEBI:29101"/>
        <dbReference type="ChEBI" id="CHEBI:60039"/>
    </reaction>
</comment>
<accession>A0A4Z0M0I1</accession>
<feature type="transmembrane region" description="Helical" evidence="14">
    <location>
        <begin position="54"/>
        <end position="75"/>
    </location>
</feature>
<dbReference type="OrthoDB" id="9789704at2"/>
<reference evidence="15 16" key="1">
    <citation type="submission" date="2019-04" db="EMBL/GenBank/DDBJ databases">
        <title>Taxonomy of novel Haliea sp. from mangrove soil of West Coast of India.</title>
        <authorList>
            <person name="Verma A."/>
            <person name="Kumar P."/>
            <person name="Krishnamurthi S."/>
        </authorList>
    </citation>
    <scope>NUCLEOTIDE SEQUENCE [LARGE SCALE GENOMIC DNA]</scope>
    <source>
        <strain evidence="15 16">SAOS-164</strain>
    </source>
</reference>
<evidence type="ECO:0000256" key="12">
    <source>
        <dbReference type="ARBA" id="ARBA00033708"/>
    </source>
</evidence>
<comment type="similarity">
    <text evidence="2 13">Belongs to the sodium:solute symporter (SSF) (TC 2.A.21) family.</text>
</comment>